<gene>
    <name evidence="1" type="ORF">DDZ15_03385</name>
</gene>
<dbReference type="EMBL" id="QGGB01000003">
    <property type="protein sequence ID" value="PWN07324.1"/>
    <property type="molecule type" value="Genomic_DNA"/>
</dbReference>
<dbReference type="RefSeq" id="WP_109644900.1">
    <property type="nucleotide sequence ID" value="NZ_QGGB01000003.1"/>
</dbReference>
<proteinExistence type="predicted"/>
<dbReference type="AlphaFoldDB" id="A0A316TXH5"/>
<evidence type="ECO:0000313" key="2">
    <source>
        <dbReference type="Proteomes" id="UP000245533"/>
    </source>
</evidence>
<protein>
    <submittedName>
        <fullName evidence="1">Uncharacterized protein</fullName>
    </submittedName>
</protein>
<evidence type="ECO:0000313" key="1">
    <source>
        <dbReference type="EMBL" id="PWN07324.1"/>
    </source>
</evidence>
<dbReference type="Proteomes" id="UP000245533">
    <property type="component" value="Unassembled WGS sequence"/>
</dbReference>
<comment type="caution">
    <text evidence="1">The sequence shown here is derived from an EMBL/GenBank/DDBJ whole genome shotgun (WGS) entry which is preliminary data.</text>
</comment>
<keyword evidence="2" id="KW-1185">Reference proteome</keyword>
<accession>A0A316TXH5</accession>
<organism evidence="1 2">
    <name type="scientific">Rhodohalobacter mucosus</name>
    <dbReference type="NCBI Taxonomy" id="2079485"/>
    <lineage>
        <taxon>Bacteria</taxon>
        <taxon>Pseudomonadati</taxon>
        <taxon>Balneolota</taxon>
        <taxon>Balneolia</taxon>
        <taxon>Balneolales</taxon>
        <taxon>Balneolaceae</taxon>
        <taxon>Rhodohalobacter</taxon>
    </lineage>
</organism>
<sequence length="91" mass="10863">MNARNYEPINVLNLFKGFDAPYTSHKIIPYRFERKNGTTHTISEIRVVNKIRSGGRDQFHFDVKTKDGIYCRLLFDTHTFTWRLVEERNDL</sequence>
<dbReference type="OrthoDB" id="1524541at2"/>
<name>A0A316TXH5_9BACT</name>
<reference evidence="1 2" key="1">
    <citation type="submission" date="2018-05" db="EMBL/GenBank/DDBJ databases">
        <title>Rhodohalobacter halophilus gen. nov., sp. nov., a moderately halophilic member of the family Balneolaceae.</title>
        <authorList>
            <person name="Liu Z.-W."/>
        </authorList>
    </citation>
    <scope>NUCLEOTIDE SEQUENCE [LARGE SCALE GENOMIC DNA]</scope>
    <source>
        <strain evidence="1 2">8A47</strain>
    </source>
</reference>